<dbReference type="CDD" id="cd07012">
    <property type="entry name" value="PBP2_Bug_TTT"/>
    <property type="match status" value="1"/>
</dbReference>
<organism evidence="3 4">
    <name type="scientific">Delftia acidovorans</name>
    <name type="common">Pseudomonas acidovorans</name>
    <name type="synonym">Comamonas acidovorans</name>
    <dbReference type="NCBI Taxonomy" id="80866"/>
    <lineage>
        <taxon>Bacteria</taxon>
        <taxon>Pseudomonadati</taxon>
        <taxon>Pseudomonadota</taxon>
        <taxon>Betaproteobacteria</taxon>
        <taxon>Burkholderiales</taxon>
        <taxon>Comamonadaceae</taxon>
        <taxon>Delftia</taxon>
    </lineage>
</organism>
<feature type="chain" id="PRO_5033002699" evidence="2">
    <location>
        <begin position="21"/>
        <end position="321"/>
    </location>
</feature>
<dbReference type="Gene3D" id="3.40.190.150">
    <property type="entry name" value="Bordetella uptake gene, domain 1"/>
    <property type="match status" value="1"/>
</dbReference>
<keyword evidence="2" id="KW-0732">Signal</keyword>
<proteinExistence type="inferred from homology"/>
<name>A0A7T2VZK7_DELAC</name>
<dbReference type="Proteomes" id="UP000594778">
    <property type="component" value="Chromosome"/>
</dbReference>
<sequence length="321" mass="33468">MNKHIAGAIILALASLLAHAQANDFPRRSITIIDPYPAGGSTDVLSRLLGEQMSRSLGQPIVVEARPGAAGTIGSAQVARARPDGYTLLVGNPGPNAIAASAFSKLSYDVERDFAPIMIAATVPVLFCVGKDSPLKKPADLIAMGKSGKPANFGSTGPGGISHILGELLNRDAGTHFSHIPYKGAAPMSVAIMSGELDFGMLTGPDAMPHVRGGKMRCIATAGAERSPHFPDVPTWTEAGVPGIKIDVWFGYLAPAGTPAAIIDRLHGAMEAALATPAVKSRLDELSIAVKASTPQAFAQRIRADRELYGGIVRAINLRLD</sequence>
<evidence type="ECO:0000313" key="4">
    <source>
        <dbReference type="Proteomes" id="UP000594778"/>
    </source>
</evidence>
<dbReference type="Gene3D" id="3.40.190.10">
    <property type="entry name" value="Periplasmic binding protein-like II"/>
    <property type="match status" value="1"/>
</dbReference>
<evidence type="ECO:0000256" key="1">
    <source>
        <dbReference type="ARBA" id="ARBA00006987"/>
    </source>
</evidence>
<evidence type="ECO:0000256" key="2">
    <source>
        <dbReference type="SAM" id="SignalP"/>
    </source>
</evidence>
<dbReference type="SUPFAM" id="SSF53850">
    <property type="entry name" value="Periplasmic binding protein-like II"/>
    <property type="match status" value="1"/>
</dbReference>
<comment type="similarity">
    <text evidence="1">Belongs to the UPF0065 (bug) family.</text>
</comment>
<evidence type="ECO:0000313" key="3">
    <source>
        <dbReference type="EMBL" id="QPS08263.1"/>
    </source>
</evidence>
<dbReference type="PANTHER" id="PTHR42928:SF5">
    <property type="entry name" value="BLR1237 PROTEIN"/>
    <property type="match status" value="1"/>
</dbReference>
<dbReference type="RefSeq" id="WP_197955642.1">
    <property type="nucleotide sequence ID" value="NZ_CP065668.1"/>
</dbReference>
<dbReference type="Pfam" id="PF03401">
    <property type="entry name" value="TctC"/>
    <property type="match status" value="1"/>
</dbReference>
<dbReference type="InterPro" id="IPR042100">
    <property type="entry name" value="Bug_dom1"/>
</dbReference>
<accession>A0A7T2VZK7</accession>
<gene>
    <name evidence="3" type="ORF">I6G66_29085</name>
</gene>
<dbReference type="PIRSF" id="PIRSF017082">
    <property type="entry name" value="YflP"/>
    <property type="match status" value="1"/>
</dbReference>
<dbReference type="InterPro" id="IPR005064">
    <property type="entry name" value="BUG"/>
</dbReference>
<dbReference type="AlphaFoldDB" id="A0A7T2VZK7"/>
<reference evidence="3 4" key="1">
    <citation type="submission" date="2020-12" db="EMBL/GenBank/DDBJ databases">
        <title>FDA dAtabase for Regulatory Grade micrObial Sequences (FDA-ARGOS): Supporting development and validation of Infectious Disease Dx tests.</title>
        <authorList>
            <person name="Sproer C."/>
            <person name="Gronow S."/>
            <person name="Severitt S."/>
            <person name="Schroder I."/>
            <person name="Tallon L."/>
            <person name="Sadzewicz L."/>
            <person name="Zhao X."/>
            <person name="Boylan J."/>
            <person name="Ott S."/>
            <person name="Bowen H."/>
            <person name="Vavikolanu K."/>
            <person name="Mehta A."/>
            <person name="Aluvathingal J."/>
            <person name="Nadendla S."/>
            <person name="Lowell S."/>
            <person name="Myers T."/>
            <person name="Yan Y."/>
            <person name="Sichtig H."/>
        </authorList>
    </citation>
    <scope>NUCLEOTIDE SEQUENCE [LARGE SCALE GENOMIC DNA]</scope>
    <source>
        <strain evidence="3 4">FDAARGOS_909</strain>
    </source>
</reference>
<protein>
    <submittedName>
        <fullName evidence="3">Tripartite tricarboxylate transporter substrate binding protein</fullName>
    </submittedName>
</protein>
<dbReference type="PANTHER" id="PTHR42928">
    <property type="entry name" value="TRICARBOXYLATE-BINDING PROTEIN"/>
    <property type="match status" value="1"/>
</dbReference>
<feature type="signal peptide" evidence="2">
    <location>
        <begin position="1"/>
        <end position="20"/>
    </location>
</feature>
<dbReference type="EMBL" id="CP065668">
    <property type="protein sequence ID" value="QPS08263.1"/>
    <property type="molecule type" value="Genomic_DNA"/>
</dbReference>